<organism evidence="3 4">
    <name type="scientific">Suillus luteus UH-Slu-Lm8-n1</name>
    <dbReference type="NCBI Taxonomy" id="930992"/>
    <lineage>
        <taxon>Eukaryota</taxon>
        <taxon>Fungi</taxon>
        <taxon>Dikarya</taxon>
        <taxon>Basidiomycota</taxon>
        <taxon>Agaricomycotina</taxon>
        <taxon>Agaricomycetes</taxon>
        <taxon>Agaricomycetidae</taxon>
        <taxon>Boletales</taxon>
        <taxon>Suillineae</taxon>
        <taxon>Suillaceae</taxon>
        <taxon>Suillus</taxon>
    </lineage>
</organism>
<feature type="compositionally biased region" description="Basic and acidic residues" evidence="2">
    <location>
        <begin position="116"/>
        <end position="127"/>
    </location>
</feature>
<evidence type="ECO:0008006" key="5">
    <source>
        <dbReference type="Google" id="ProtNLM"/>
    </source>
</evidence>
<keyword evidence="1" id="KW-0507">mRNA processing</keyword>
<feature type="compositionally biased region" description="Low complexity" evidence="2">
    <location>
        <begin position="61"/>
        <end position="110"/>
    </location>
</feature>
<accession>A0A0C9ZW37</accession>
<reference evidence="4" key="2">
    <citation type="submission" date="2015-01" db="EMBL/GenBank/DDBJ databases">
        <title>Evolutionary Origins and Diversification of the Mycorrhizal Mutualists.</title>
        <authorList>
            <consortium name="DOE Joint Genome Institute"/>
            <consortium name="Mycorrhizal Genomics Consortium"/>
            <person name="Kohler A."/>
            <person name="Kuo A."/>
            <person name="Nagy L.G."/>
            <person name="Floudas D."/>
            <person name="Copeland A."/>
            <person name="Barry K.W."/>
            <person name="Cichocki N."/>
            <person name="Veneault-Fourrey C."/>
            <person name="LaButti K."/>
            <person name="Lindquist E.A."/>
            <person name="Lipzen A."/>
            <person name="Lundell T."/>
            <person name="Morin E."/>
            <person name="Murat C."/>
            <person name="Riley R."/>
            <person name="Ohm R."/>
            <person name="Sun H."/>
            <person name="Tunlid A."/>
            <person name="Henrissat B."/>
            <person name="Grigoriev I.V."/>
            <person name="Hibbett D.S."/>
            <person name="Martin F."/>
        </authorList>
    </citation>
    <scope>NUCLEOTIDE SEQUENCE [LARGE SCALE GENOMIC DNA]</scope>
    <source>
        <strain evidence="4">UH-Slu-Lm8-n1</strain>
    </source>
</reference>
<dbReference type="AlphaFoldDB" id="A0A0C9ZW37"/>
<dbReference type="EMBL" id="KN835899">
    <property type="protein sequence ID" value="KIK33636.1"/>
    <property type="molecule type" value="Genomic_DNA"/>
</dbReference>
<name>A0A0C9ZW37_9AGAM</name>
<keyword evidence="4" id="KW-1185">Reference proteome</keyword>
<dbReference type="STRING" id="930992.A0A0C9ZW37"/>
<dbReference type="Proteomes" id="UP000054485">
    <property type="component" value="Unassembled WGS sequence"/>
</dbReference>
<dbReference type="SUPFAM" id="SSF57756">
    <property type="entry name" value="Retrovirus zinc finger-like domains"/>
    <property type="match status" value="1"/>
</dbReference>
<dbReference type="OrthoDB" id="2688047at2759"/>
<sequence>VRGWGDGALRRQFYNGLLAQIKDEICHQGKPGTLAQYKTLAQMIDACYWERKGEISRESKPSTSSTPKQSSSNRTTTSGSGSDKSGNNNSGNSKPGNTTSSSTSSAPKGPDLSSKLGKDGKLTSEERQRRLDKKLCLFCGGPRHTAWDCTKSTSHAAKGCAATVAVEAKPEASDKAKTSPRPSWLRTGRGLR</sequence>
<protein>
    <recommendedName>
        <fullName evidence="5">CCHC-type domain-containing protein</fullName>
    </recommendedName>
</protein>
<feature type="non-terminal residue" evidence="3">
    <location>
        <position position="1"/>
    </location>
</feature>
<feature type="region of interest" description="Disordered" evidence="2">
    <location>
        <begin position="55"/>
        <end position="127"/>
    </location>
</feature>
<evidence type="ECO:0000256" key="1">
    <source>
        <dbReference type="ARBA" id="ARBA00022664"/>
    </source>
</evidence>
<feature type="region of interest" description="Disordered" evidence="2">
    <location>
        <begin position="169"/>
        <end position="192"/>
    </location>
</feature>
<dbReference type="GO" id="GO:0003676">
    <property type="term" value="F:nucleic acid binding"/>
    <property type="evidence" value="ECO:0007669"/>
    <property type="project" value="InterPro"/>
</dbReference>
<proteinExistence type="predicted"/>
<gene>
    <name evidence="3" type="ORF">CY34DRAFT_99246</name>
</gene>
<evidence type="ECO:0000256" key="2">
    <source>
        <dbReference type="SAM" id="MobiDB-lite"/>
    </source>
</evidence>
<dbReference type="InterPro" id="IPR036875">
    <property type="entry name" value="Znf_CCHC_sf"/>
</dbReference>
<dbReference type="HOGENOM" id="CLU_033743_4_0_1"/>
<dbReference type="GO" id="GO:0006397">
    <property type="term" value="P:mRNA processing"/>
    <property type="evidence" value="ECO:0007669"/>
    <property type="project" value="UniProtKB-KW"/>
</dbReference>
<dbReference type="GO" id="GO:0008270">
    <property type="term" value="F:zinc ion binding"/>
    <property type="evidence" value="ECO:0007669"/>
    <property type="project" value="InterPro"/>
</dbReference>
<dbReference type="InParanoid" id="A0A0C9ZW37"/>
<reference evidence="3 4" key="1">
    <citation type="submission" date="2014-04" db="EMBL/GenBank/DDBJ databases">
        <authorList>
            <consortium name="DOE Joint Genome Institute"/>
            <person name="Kuo A."/>
            <person name="Ruytinx J."/>
            <person name="Rineau F."/>
            <person name="Colpaert J."/>
            <person name="Kohler A."/>
            <person name="Nagy L.G."/>
            <person name="Floudas D."/>
            <person name="Copeland A."/>
            <person name="Barry K.W."/>
            <person name="Cichocki N."/>
            <person name="Veneault-Fourrey C."/>
            <person name="LaButti K."/>
            <person name="Lindquist E.A."/>
            <person name="Lipzen A."/>
            <person name="Lundell T."/>
            <person name="Morin E."/>
            <person name="Murat C."/>
            <person name="Sun H."/>
            <person name="Tunlid A."/>
            <person name="Henrissat B."/>
            <person name="Grigoriev I.V."/>
            <person name="Hibbett D.S."/>
            <person name="Martin F."/>
            <person name="Nordberg H.P."/>
            <person name="Cantor M.N."/>
            <person name="Hua S.X."/>
        </authorList>
    </citation>
    <scope>NUCLEOTIDE SEQUENCE [LARGE SCALE GENOMIC DNA]</scope>
    <source>
        <strain evidence="3 4">UH-Slu-Lm8-n1</strain>
    </source>
</reference>
<evidence type="ECO:0000313" key="3">
    <source>
        <dbReference type="EMBL" id="KIK33636.1"/>
    </source>
</evidence>
<evidence type="ECO:0000313" key="4">
    <source>
        <dbReference type="Proteomes" id="UP000054485"/>
    </source>
</evidence>